<sequence length="91" mass="10056">MGFVYLMLMTLCGLMLWMLISPGSFWRKTAAWQYKNPEANEPSDAAYTTMRVFGGIFLVVFIGLWIHIASSVDRLGARSAGQAVPGVPGRE</sequence>
<keyword evidence="1" id="KW-0812">Transmembrane</keyword>
<keyword evidence="1" id="KW-1133">Transmembrane helix</keyword>
<evidence type="ECO:0000256" key="1">
    <source>
        <dbReference type="SAM" id="Phobius"/>
    </source>
</evidence>
<feature type="transmembrane region" description="Helical" evidence="1">
    <location>
        <begin position="51"/>
        <end position="69"/>
    </location>
</feature>
<feature type="domain" description="DUF6199" evidence="2">
    <location>
        <begin position="11"/>
        <end position="68"/>
    </location>
</feature>
<organism evidence="3 4">
    <name type="scientific">Thermasporomyces composti</name>
    <dbReference type="NCBI Taxonomy" id="696763"/>
    <lineage>
        <taxon>Bacteria</taxon>
        <taxon>Bacillati</taxon>
        <taxon>Actinomycetota</taxon>
        <taxon>Actinomycetes</taxon>
        <taxon>Propionibacteriales</taxon>
        <taxon>Nocardioidaceae</taxon>
        <taxon>Thermasporomyces</taxon>
    </lineage>
</organism>
<keyword evidence="1" id="KW-0472">Membrane</keyword>
<keyword evidence="4" id="KW-1185">Reference proteome</keyword>
<dbReference type="Proteomes" id="UP000256485">
    <property type="component" value="Unassembled WGS sequence"/>
</dbReference>
<name>A0A3D9V6Q8_THECX</name>
<protein>
    <recommendedName>
        <fullName evidence="2">DUF6199 domain-containing protein</fullName>
    </recommendedName>
</protein>
<proteinExistence type="predicted"/>
<comment type="caution">
    <text evidence="3">The sequence shown here is derived from an EMBL/GenBank/DDBJ whole genome shotgun (WGS) entry which is preliminary data.</text>
</comment>
<gene>
    <name evidence="3" type="ORF">DFJ64_1790</name>
</gene>
<evidence type="ECO:0000313" key="3">
    <source>
        <dbReference type="EMBL" id="REF36383.1"/>
    </source>
</evidence>
<dbReference type="EMBL" id="QTUC01000001">
    <property type="protein sequence ID" value="REF36383.1"/>
    <property type="molecule type" value="Genomic_DNA"/>
</dbReference>
<dbReference type="AlphaFoldDB" id="A0A3D9V6Q8"/>
<dbReference type="InterPro" id="IPR045679">
    <property type="entry name" value="DUF6199"/>
</dbReference>
<dbReference type="OrthoDB" id="4382237at2"/>
<dbReference type="Pfam" id="PF19701">
    <property type="entry name" value="DUF6199"/>
    <property type="match status" value="1"/>
</dbReference>
<reference evidence="3 4" key="1">
    <citation type="submission" date="2018-08" db="EMBL/GenBank/DDBJ databases">
        <title>Sequencing the genomes of 1000 actinobacteria strains.</title>
        <authorList>
            <person name="Klenk H.-P."/>
        </authorList>
    </citation>
    <scope>NUCLEOTIDE SEQUENCE [LARGE SCALE GENOMIC DNA]</scope>
    <source>
        <strain evidence="3 4">DSM 22891</strain>
    </source>
</reference>
<evidence type="ECO:0000259" key="2">
    <source>
        <dbReference type="Pfam" id="PF19701"/>
    </source>
</evidence>
<dbReference type="RefSeq" id="WP_147304649.1">
    <property type="nucleotide sequence ID" value="NZ_QTUC01000001.1"/>
</dbReference>
<evidence type="ECO:0000313" key="4">
    <source>
        <dbReference type="Proteomes" id="UP000256485"/>
    </source>
</evidence>
<accession>A0A3D9V6Q8</accession>